<keyword evidence="2" id="KW-1185">Reference proteome</keyword>
<evidence type="ECO:0000313" key="2">
    <source>
        <dbReference type="Proteomes" id="UP001314170"/>
    </source>
</evidence>
<gene>
    <name evidence="1" type="ORF">DCAF_LOCUS21074</name>
</gene>
<dbReference type="Proteomes" id="UP001314170">
    <property type="component" value="Unassembled WGS sequence"/>
</dbReference>
<organism evidence="1 2">
    <name type="scientific">Dovyalis caffra</name>
    <dbReference type="NCBI Taxonomy" id="77055"/>
    <lineage>
        <taxon>Eukaryota</taxon>
        <taxon>Viridiplantae</taxon>
        <taxon>Streptophyta</taxon>
        <taxon>Embryophyta</taxon>
        <taxon>Tracheophyta</taxon>
        <taxon>Spermatophyta</taxon>
        <taxon>Magnoliopsida</taxon>
        <taxon>eudicotyledons</taxon>
        <taxon>Gunneridae</taxon>
        <taxon>Pentapetalae</taxon>
        <taxon>rosids</taxon>
        <taxon>fabids</taxon>
        <taxon>Malpighiales</taxon>
        <taxon>Salicaceae</taxon>
        <taxon>Flacourtieae</taxon>
        <taxon>Dovyalis</taxon>
    </lineage>
</organism>
<name>A0AAV1SBZ5_9ROSI</name>
<protein>
    <submittedName>
        <fullName evidence="1">Uncharacterized protein</fullName>
    </submittedName>
</protein>
<sequence length="147" mass="16318">MMNPIRPSGNEIDNSVVLERLLISFDDTVQGNLIACIKGSYFVLALLRTRMSNPRVASSQIIDGKFQSGSNRIMYSCILAFICPKSNKDPLPFVLNNGSEIHLESMSAKLTRIGNKRRRQDLIFVSLALSKWVQFKGASSSSSTDTM</sequence>
<accession>A0AAV1SBZ5</accession>
<dbReference type="EMBL" id="CAWUPB010001173">
    <property type="protein sequence ID" value="CAK7348377.1"/>
    <property type="molecule type" value="Genomic_DNA"/>
</dbReference>
<reference evidence="1 2" key="1">
    <citation type="submission" date="2024-01" db="EMBL/GenBank/DDBJ databases">
        <authorList>
            <person name="Waweru B."/>
        </authorList>
    </citation>
    <scope>NUCLEOTIDE SEQUENCE [LARGE SCALE GENOMIC DNA]</scope>
</reference>
<proteinExistence type="predicted"/>
<dbReference type="AlphaFoldDB" id="A0AAV1SBZ5"/>
<comment type="caution">
    <text evidence="1">The sequence shown here is derived from an EMBL/GenBank/DDBJ whole genome shotgun (WGS) entry which is preliminary data.</text>
</comment>
<evidence type="ECO:0000313" key="1">
    <source>
        <dbReference type="EMBL" id="CAK7348377.1"/>
    </source>
</evidence>